<dbReference type="Proteomes" id="UP000663824">
    <property type="component" value="Unassembled WGS sequence"/>
</dbReference>
<dbReference type="EMBL" id="CAJNRE010015896">
    <property type="protein sequence ID" value="CAF2141921.1"/>
    <property type="molecule type" value="Genomic_DNA"/>
</dbReference>
<sequence length="717" mass="84152">MIRKLEIMPNEIFLNIFGYLSWDKLLISLWSLNKRINSLICLIFSKKNNGIIFNQTDLSYKTFSLIIFPLILNSSSLSSAIKYIYFDGINSNSYKLILQSLFYNNTNNILYFPNLKSLKITRCLLSESLIKTLSLLIQYQLDQLTLSLDEHILEFIRQPEVLCRFPVHKRKSMVMFKKLINQLFSDDCQLTVLRLDIADDELYSNIHQCLILSSHPSTSSMSNKIQHGCLTLRSLYIRLEYTCFLEHLIERIPNIERLSVIFKESMNIEPRSKSDIEILINSNGNWFEKVPKLNYFTLKTLIKNDFDLIYLKWILNNLNHTRKLKLHLQINKIYSFSDSVAKEYVVDANFIRQYCLPDIITNIKDFCFYIASRCQLLSYQIEKIINSFKIDEFFISRHLTNVTCFFNPFNSYQHLSSNIVNKLQFMNGLVFHPNIFTWPHIQDVSIDLHPSLFLLLERFDEIFPNVSNIQVYTESYRDLNQTSVSTSLRIPFEIGQRKVTDIQFQNVTRLNLGFCYSRMIGSCQTSINMNKARAKVFAHLISMPVQLKYLLVEKIEWIFHIVQYASNDLKEKTLSTVQCAEFGIPSCHYGSNESIHIGKNLVPFLSTYMPHLQILRLWRPDDFPWTSIRPNIIPGYFHYIDVSQWVESLSTSESIAQHVNVFEKDLGQLIETLKQLVFLDIHGKIDREKAQVYCSMIKRCFSHSQVDVKSSRFRLWI</sequence>
<organism evidence="1 2">
    <name type="scientific">Rotaria magnacalcarata</name>
    <dbReference type="NCBI Taxonomy" id="392030"/>
    <lineage>
        <taxon>Eukaryota</taxon>
        <taxon>Metazoa</taxon>
        <taxon>Spiralia</taxon>
        <taxon>Gnathifera</taxon>
        <taxon>Rotifera</taxon>
        <taxon>Eurotatoria</taxon>
        <taxon>Bdelloidea</taxon>
        <taxon>Philodinida</taxon>
        <taxon>Philodinidae</taxon>
        <taxon>Rotaria</taxon>
    </lineage>
</organism>
<evidence type="ECO:0008006" key="3">
    <source>
        <dbReference type="Google" id="ProtNLM"/>
    </source>
</evidence>
<accession>A0A816X6A6</accession>
<evidence type="ECO:0000313" key="1">
    <source>
        <dbReference type="EMBL" id="CAF2141921.1"/>
    </source>
</evidence>
<dbReference type="AlphaFoldDB" id="A0A816X6A6"/>
<protein>
    <recommendedName>
        <fullName evidence="3">F-box domain-containing protein</fullName>
    </recommendedName>
</protein>
<reference evidence="1" key="1">
    <citation type="submission" date="2021-02" db="EMBL/GenBank/DDBJ databases">
        <authorList>
            <person name="Nowell W R."/>
        </authorList>
    </citation>
    <scope>NUCLEOTIDE SEQUENCE</scope>
</reference>
<comment type="caution">
    <text evidence="1">The sequence shown here is derived from an EMBL/GenBank/DDBJ whole genome shotgun (WGS) entry which is preliminary data.</text>
</comment>
<name>A0A816X6A6_9BILA</name>
<gene>
    <name evidence="1" type="ORF">MBJ925_LOCUS29674</name>
</gene>
<proteinExistence type="predicted"/>
<evidence type="ECO:0000313" key="2">
    <source>
        <dbReference type="Proteomes" id="UP000663824"/>
    </source>
</evidence>